<evidence type="ECO:0000256" key="1">
    <source>
        <dbReference type="ARBA" id="ARBA00022729"/>
    </source>
</evidence>
<feature type="non-terminal residue" evidence="4">
    <location>
        <position position="273"/>
    </location>
</feature>
<dbReference type="SMART" id="SM00560">
    <property type="entry name" value="LamGL"/>
    <property type="match status" value="1"/>
</dbReference>
<keyword evidence="1" id="KW-0732">Signal</keyword>
<sequence length="273" mass="29425">MKKWIKTITVLSCFLTLTACGSNATNQDIASTDEANNTGTVVQDETIADPIPESISITGPGSVSDGISQDKLLVDYNFDDTDPAILKNGATLGEGYIAQGAVFDGIDDFVDAGPLDLEGETMSVSMWIKAEDFDIQDARLISKSSGTSEQDHYFMLSTIDSNGMKLRFRLKAGGTTSTLIPTSKGLTPNQWIHVVASYDGSMMRLYQDGVKVGEIQKSGLLDSDVNTPVWIARNPDGSRAFHGAIDEVKIYGRSLTETEITQLAQTVLDPTPD</sequence>
<dbReference type="CDD" id="cd00110">
    <property type="entry name" value="LamG"/>
    <property type="match status" value="1"/>
</dbReference>
<dbReference type="Gene3D" id="2.60.120.200">
    <property type="match status" value="1"/>
</dbReference>
<dbReference type="SUPFAM" id="SSF49899">
    <property type="entry name" value="Concanavalin A-like lectins/glucanases"/>
    <property type="match status" value="1"/>
</dbReference>
<protein>
    <recommendedName>
        <fullName evidence="3">LamG-like jellyroll fold domain-containing protein</fullName>
    </recommendedName>
</protein>
<dbReference type="InterPro" id="IPR006558">
    <property type="entry name" value="LamG-like"/>
</dbReference>
<proteinExistence type="predicted"/>
<evidence type="ECO:0000259" key="3">
    <source>
        <dbReference type="SMART" id="SM00560"/>
    </source>
</evidence>
<dbReference type="Pfam" id="PF13385">
    <property type="entry name" value="Laminin_G_3"/>
    <property type="match status" value="1"/>
</dbReference>
<dbReference type="InterPro" id="IPR001791">
    <property type="entry name" value="Laminin_G"/>
</dbReference>
<feature type="domain" description="LamG-like jellyroll fold" evidence="3">
    <location>
        <begin position="120"/>
        <end position="258"/>
    </location>
</feature>
<reference evidence="4" key="1">
    <citation type="submission" date="2018-06" db="EMBL/GenBank/DDBJ databases">
        <authorList>
            <person name="Zhirakovskaya E."/>
        </authorList>
    </citation>
    <scope>NUCLEOTIDE SEQUENCE</scope>
</reference>
<dbReference type="AlphaFoldDB" id="A0A3B1CTH6"/>
<evidence type="ECO:0000313" key="4">
    <source>
        <dbReference type="EMBL" id="VAX29791.1"/>
    </source>
</evidence>
<evidence type="ECO:0000256" key="2">
    <source>
        <dbReference type="ARBA" id="ARBA00023157"/>
    </source>
</evidence>
<organism evidence="4">
    <name type="scientific">hydrothermal vent metagenome</name>
    <dbReference type="NCBI Taxonomy" id="652676"/>
    <lineage>
        <taxon>unclassified sequences</taxon>
        <taxon>metagenomes</taxon>
        <taxon>ecological metagenomes</taxon>
    </lineage>
</organism>
<dbReference type="InterPro" id="IPR013320">
    <property type="entry name" value="ConA-like_dom_sf"/>
</dbReference>
<gene>
    <name evidence="4" type="ORF">MNBD_NITROSPIRAE01-43</name>
</gene>
<dbReference type="EMBL" id="UOGF01000056">
    <property type="protein sequence ID" value="VAX29791.1"/>
    <property type="molecule type" value="Genomic_DNA"/>
</dbReference>
<accession>A0A3B1CTH6</accession>
<name>A0A3B1CTH6_9ZZZZ</name>
<keyword evidence="2" id="KW-1015">Disulfide bond</keyword>
<dbReference type="PROSITE" id="PS51257">
    <property type="entry name" value="PROKAR_LIPOPROTEIN"/>
    <property type="match status" value="1"/>
</dbReference>